<dbReference type="PROSITE" id="PS00924">
    <property type="entry name" value="ASP_GLU_RACEMASE_2"/>
    <property type="match status" value="1"/>
</dbReference>
<dbReference type="Gene3D" id="3.40.50.1860">
    <property type="match status" value="2"/>
</dbReference>
<dbReference type="PROSITE" id="PS00923">
    <property type="entry name" value="ASP_GLU_RACEMASE_1"/>
    <property type="match status" value="1"/>
</dbReference>
<evidence type="ECO:0000256" key="4">
    <source>
        <dbReference type="ARBA" id="ARBA00022984"/>
    </source>
</evidence>
<dbReference type="HAMAP" id="MF_00258">
    <property type="entry name" value="Glu_racemase"/>
    <property type="match status" value="1"/>
</dbReference>
<comment type="catalytic activity">
    <reaction evidence="1">
        <text>L-glutamate = D-glutamate</text>
        <dbReference type="Rhea" id="RHEA:12813"/>
        <dbReference type="ChEBI" id="CHEBI:29985"/>
        <dbReference type="ChEBI" id="CHEBI:29986"/>
        <dbReference type="EC" id="5.1.1.3"/>
    </reaction>
</comment>
<name>A0A3B1E334_9ZZZZ</name>
<dbReference type="PANTHER" id="PTHR21198">
    <property type="entry name" value="GLUTAMATE RACEMASE"/>
    <property type="match status" value="1"/>
</dbReference>
<sequence length="267" mass="29595">MPKDNKVQPIGIFDSGLGGLTVVKALMKHLPGEAIIYYGDTARVPYGTKSKEAIIRFSCENAEILLRHKVKMIVVACNSSSSYAIKVLQKKFDIPICGVIEPGAQDAVQLSHNGRIGVIATLATTQSQAYTKAIYHYNKKIKVFEQACPLFVPLVEEGWFNKKVAITVAQEYLSLLKKRNVDTVILGCTHYPLLKTTIQKVMGSKVILVDSADVVAKKVSEVLASRGLRYEGCRNGRHSFFVSDRPQAFEKIAKRFLGQEIKSKVIH</sequence>
<dbReference type="PANTHER" id="PTHR21198:SF2">
    <property type="entry name" value="GLUTAMATE RACEMASE"/>
    <property type="match status" value="1"/>
</dbReference>
<dbReference type="GO" id="GO:0008881">
    <property type="term" value="F:glutamate racemase activity"/>
    <property type="evidence" value="ECO:0007669"/>
    <property type="project" value="UniProtKB-EC"/>
</dbReference>
<gene>
    <name evidence="7" type="ORF">MNBD_UNCLBAC01-63</name>
</gene>
<dbReference type="InterPro" id="IPR018187">
    <property type="entry name" value="Asp/Glu_racemase_AS_1"/>
</dbReference>
<dbReference type="InterPro" id="IPR033134">
    <property type="entry name" value="Asp/Glu_racemase_AS_2"/>
</dbReference>
<protein>
    <recommendedName>
        <fullName evidence="2">glutamate racemase</fullName>
        <ecNumber evidence="2">5.1.1.3</ecNumber>
    </recommendedName>
</protein>
<evidence type="ECO:0000256" key="1">
    <source>
        <dbReference type="ARBA" id="ARBA00001602"/>
    </source>
</evidence>
<dbReference type="Pfam" id="PF01177">
    <property type="entry name" value="Asp_Glu_race"/>
    <property type="match status" value="1"/>
</dbReference>
<evidence type="ECO:0000256" key="2">
    <source>
        <dbReference type="ARBA" id="ARBA00013090"/>
    </source>
</evidence>
<proteinExistence type="inferred from homology"/>
<evidence type="ECO:0000313" key="7">
    <source>
        <dbReference type="EMBL" id="VAX36507.1"/>
    </source>
</evidence>
<dbReference type="SUPFAM" id="SSF53681">
    <property type="entry name" value="Aspartate/glutamate racemase"/>
    <property type="match status" value="2"/>
</dbReference>
<keyword evidence="3" id="KW-0133">Cell shape</keyword>
<dbReference type="EMBL" id="UOGJ01000099">
    <property type="protein sequence ID" value="VAX36507.1"/>
    <property type="molecule type" value="Genomic_DNA"/>
</dbReference>
<evidence type="ECO:0000256" key="6">
    <source>
        <dbReference type="ARBA" id="ARBA00023316"/>
    </source>
</evidence>
<organism evidence="7">
    <name type="scientific">hydrothermal vent metagenome</name>
    <dbReference type="NCBI Taxonomy" id="652676"/>
    <lineage>
        <taxon>unclassified sequences</taxon>
        <taxon>metagenomes</taxon>
        <taxon>ecological metagenomes</taxon>
    </lineage>
</organism>
<reference evidence="7" key="1">
    <citation type="submission" date="2018-06" db="EMBL/GenBank/DDBJ databases">
        <authorList>
            <person name="Zhirakovskaya E."/>
        </authorList>
    </citation>
    <scope>NUCLEOTIDE SEQUENCE</scope>
</reference>
<dbReference type="GO" id="GO:0009252">
    <property type="term" value="P:peptidoglycan biosynthetic process"/>
    <property type="evidence" value="ECO:0007669"/>
    <property type="project" value="UniProtKB-KW"/>
</dbReference>
<evidence type="ECO:0000256" key="5">
    <source>
        <dbReference type="ARBA" id="ARBA00023235"/>
    </source>
</evidence>
<dbReference type="GO" id="GO:0071555">
    <property type="term" value="P:cell wall organization"/>
    <property type="evidence" value="ECO:0007669"/>
    <property type="project" value="UniProtKB-KW"/>
</dbReference>
<dbReference type="InterPro" id="IPR001920">
    <property type="entry name" value="Asp/Glu_race"/>
</dbReference>
<dbReference type="FunFam" id="3.40.50.1860:FF:000001">
    <property type="entry name" value="Glutamate racemase"/>
    <property type="match status" value="1"/>
</dbReference>
<dbReference type="InterPro" id="IPR015942">
    <property type="entry name" value="Asp/Glu/hydantoin_racemase"/>
</dbReference>
<keyword evidence="6" id="KW-0961">Cell wall biogenesis/degradation</keyword>
<keyword evidence="4" id="KW-0573">Peptidoglycan synthesis</keyword>
<dbReference type="AlphaFoldDB" id="A0A3B1E334"/>
<accession>A0A3B1E334</accession>
<dbReference type="NCBIfam" id="TIGR00067">
    <property type="entry name" value="glut_race"/>
    <property type="match status" value="1"/>
</dbReference>
<dbReference type="GO" id="GO:0008360">
    <property type="term" value="P:regulation of cell shape"/>
    <property type="evidence" value="ECO:0007669"/>
    <property type="project" value="UniProtKB-KW"/>
</dbReference>
<dbReference type="InterPro" id="IPR004391">
    <property type="entry name" value="Glu_race"/>
</dbReference>
<keyword evidence="5 7" id="KW-0413">Isomerase</keyword>
<dbReference type="EC" id="5.1.1.3" evidence="2"/>
<evidence type="ECO:0000256" key="3">
    <source>
        <dbReference type="ARBA" id="ARBA00022960"/>
    </source>
</evidence>